<keyword evidence="2" id="KW-1185">Reference proteome</keyword>
<dbReference type="EMBL" id="JYDP01000148">
    <property type="protein sequence ID" value="KRZ05030.1"/>
    <property type="molecule type" value="Genomic_DNA"/>
</dbReference>
<name>A0A0V1H382_9BILA</name>
<evidence type="ECO:0000313" key="1">
    <source>
        <dbReference type="EMBL" id="KRZ05030.1"/>
    </source>
</evidence>
<sequence length="46" mass="4917">MSVKSEEIGLAVLQTPAAVHLSLLFESLRGRRGVGYLAAVEFVEAT</sequence>
<evidence type="ECO:0000313" key="2">
    <source>
        <dbReference type="Proteomes" id="UP000055024"/>
    </source>
</evidence>
<proteinExistence type="predicted"/>
<protein>
    <submittedName>
        <fullName evidence="1">Uncharacterized protein</fullName>
    </submittedName>
</protein>
<accession>A0A0V1H382</accession>
<organism evidence="1 2">
    <name type="scientific">Trichinella zimbabwensis</name>
    <dbReference type="NCBI Taxonomy" id="268475"/>
    <lineage>
        <taxon>Eukaryota</taxon>
        <taxon>Metazoa</taxon>
        <taxon>Ecdysozoa</taxon>
        <taxon>Nematoda</taxon>
        <taxon>Enoplea</taxon>
        <taxon>Dorylaimia</taxon>
        <taxon>Trichinellida</taxon>
        <taxon>Trichinellidae</taxon>
        <taxon>Trichinella</taxon>
    </lineage>
</organism>
<reference evidence="1 2" key="1">
    <citation type="submission" date="2015-01" db="EMBL/GenBank/DDBJ databases">
        <title>Evolution of Trichinella species and genotypes.</title>
        <authorList>
            <person name="Korhonen P.K."/>
            <person name="Edoardo P."/>
            <person name="Giuseppe L.R."/>
            <person name="Gasser R.B."/>
        </authorList>
    </citation>
    <scope>NUCLEOTIDE SEQUENCE [LARGE SCALE GENOMIC DNA]</scope>
    <source>
        <strain evidence="1">ISS1029</strain>
    </source>
</reference>
<comment type="caution">
    <text evidence="1">The sequence shown here is derived from an EMBL/GenBank/DDBJ whole genome shotgun (WGS) entry which is preliminary data.</text>
</comment>
<dbReference type="AlphaFoldDB" id="A0A0V1H382"/>
<gene>
    <name evidence="1" type="ORF">T11_7695</name>
</gene>
<dbReference type="Proteomes" id="UP000055024">
    <property type="component" value="Unassembled WGS sequence"/>
</dbReference>